<dbReference type="InterPro" id="IPR013858">
    <property type="entry name" value="Peptidase_M10B_C"/>
</dbReference>
<keyword evidence="8" id="KW-1185">Reference proteome</keyword>
<dbReference type="Proteomes" id="UP000735592">
    <property type="component" value="Unassembled WGS sequence"/>
</dbReference>
<dbReference type="EMBL" id="WNKW01000005">
    <property type="protein sequence ID" value="MTW34655.1"/>
    <property type="molecule type" value="Genomic_DNA"/>
</dbReference>
<comment type="caution">
    <text evidence="7">The sequence shown here is derived from an EMBL/GenBank/DDBJ whole genome shotgun (WGS) entry which is preliminary data.</text>
</comment>
<keyword evidence="5" id="KW-0677">Repeat</keyword>
<organism evidence="7 8">
    <name type="scientific">Pseudoduganella danionis</name>
    <dbReference type="NCBI Taxonomy" id="1890295"/>
    <lineage>
        <taxon>Bacteria</taxon>
        <taxon>Pseudomonadati</taxon>
        <taxon>Pseudomonadota</taxon>
        <taxon>Betaproteobacteria</taxon>
        <taxon>Burkholderiales</taxon>
        <taxon>Oxalobacteraceae</taxon>
        <taxon>Telluria group</taxon>
        <taxon>Pseudoduganella</taxon>
    </lineage>
</organism>
<dbReference type="Gene3D" id="1.10.3130.20">
    <property type="entry name" value="Phycobilisome linker domain"/>
    <property type="match status" value="1"/>
</dbReference>
<dbReference type="Pfam" id="PF08548">
    <property type="entry name" value="Peptidase_M10_C"/>
    <property type="match status" value="1"/>
</dbReference>
<dbReference type="InterPro" id="IPR001343">
    <property type="entry name" value="Hemolysn_Ca-bd"/>
</dbReference>
<comment type="cofactor">
    <cofactor evidence="1">
        <name>Ca(2+)</name>
        <dbReference type="ChEBI" id="CHEBI:29108"/>
    </cofactor>
</comment>
<accession>A0ABW9SSP8</accession>
<evidence type="ECO:0000256" key="4">
    <source>
        <dbReference type="ARBA" id="ARBA00022525"/>
    </source>
</evidence>
<dbReference type="Pfam" id="PF00353">
    <property type="entry name" value="HemolysinCabind"/>
    <property type="match status" value="2"/>
</dbReference>
<evidence type="ECO:0000256" key="3">
    <source>
        <dbReference type="ARBA" id="ARBA00009490"/>
    </source>
</evidence>
<dbReference type="SUPFAM" id="SSF55486">
    <property type="entry name" value="Metalloproteases ('zincins'), catalytic domain"/>
    <property type="match status" value="1"/>
</dbReference>
<dbReference type="Gene3D" id="3.40.390.10">
    <property type="entry name" value="Collagenase (Catalytic Domain)"/>
    <property type="match status" value="1"/>
</dbReference>
<evidence type="ECO:0000256" key="1">
    <source>
        <dbReference type="ARBA" id="ARBA00001913"/>
    </source>
</evidence>
<protein>
    <submittedName>
        <fullName evidence="7">DUF4214 domain-containing protein</fullName>
    </submittedName>
</protein>
<reference evidence="7 8" key="1">
    <citation type="submission" date="2019-11" db="EMBL/GenBank/DDBJ databases">
        <title>Type strains purchased from KCTC, JCM and DSMZ.</title>
        <authorList>
            <person name="Lu H."/>
        </authorList>
    </citation>
    <scope>NUCLEOTIDE SEQUENCE [LARGE SCALE GENOMIC DNA]</scope>
    <source>
        <strain evidence="7 8">DSM 103461</strain>
    </source>
</reference>
<gene>
    <name evidence="7" type="ORF">GM655_17765</name>
</gene>
<dbReference type="InterPro" id="IPR011049">
    <property type="entry name" value="Serralysin-like_metalloprot_C"/>
</dbReference>
<dbReference type="InterPro" id="IPR038255">
    <property type="entry name" value="PBS_linker_sf"/>
</dbReference>
<dbReference type="PRINTS" id="PR00313">
    <property type="entry name" value="CABNDNGRPT"/>
</dbReference>
<comment type="subcellular location">
    <subcellularLocation>
        <location evidence="2">Secreted</location>
    </subcellularLocation>
</comment>
<dbReference type="SUPFAM" id="SSF51120">
    <property type="entry name" value="beta-Roll"/>
    <property type="match status" value="2"/>
</dbReference>
<dbReference type="InterPro" id="IPR025282">
    <property type="entry name" value="DUF4214"/>
</dbReference>
<proteinExistence type="inferred from homology"/>
<dbReference type="InterPro" id="IPR024079">
    <property type="entry name" value="MetalloPept_cat_dom_sf"/>
</dbReference>
<comment type="similarity">
    <text evidence="3">Belongs to the peptidase M10B family.</text>
</comment>
<dbReference type="Pfam" id="PF13946">
    <property type="entry name" value="DUF4214"/>
    <property type="match status" value="1"/>
</dbReference>
<keyword evidence="4" id="KW-0964">Secreted</keyword>
<evidence type="ECO:0000313" key="8">
    <source>
        <dbReference type="Proteomes" id="UP000735592"/>
    </source>
</evidence>
<feature type="domain" description="Peptidase metallopeptidase" evidence="6">
    <location>
        <begin position="12"/>
        <end position="204"/>
    </location>
</feature>
<dbReference type="InterPro" id="IPR006026">
    <property type="entry name" value="Peptidase_Metallo"/>
</dbReference>
<evidence type="ECO:0000256" key="2">
    <source>
        <dbReference type="ARBA" id="ARBA00004613"/>
    </source>
</evidence>
<dbReference type="SMART" id="SM00235">
    <property type="entry name" value="ZnMc"/>
    <property type="match status" value="1"/>
</dbReference>
<name>A0ABW9SSP8_9BURK</name>
<evidence type="ECO:0000256" key="5">
    <source>
        <dbReference type="ARBA" id="ARBA00022737"/>
    </source>
</evidence>
<evidence type="ECO:0000313" key="7">
    <source>
        <dbReference type="EMBL" id="MTW34655.1"/>
    </source>
</evidence>
<sequence>MAFFATGNNSIDSLVFSSWAKRPGMAVTLTYSFMTVAPSDGSIDDVRGFAPLTTAQQAAARAEMAVWAAVANITFTEVASGGDIQLGSNDQGNQSSGYAYLPNGGDPTYLFLNNTDSSNSRYGDGTFGTSVLIHELGHTLGLKHPGSYDSTGGSIDGPFLPTVTDNIEYTQMSYNNGAGFSLNHKYGITPMLYDIQAIQYLYGANMTYHTGADTYSFSTDAAMQCIWDAGGSDTFDFTACTGAVVINLKAGSFSSTAPGYNNISIAYNVTIEKAQAGSGGSTIYANDAGNILMGGSGADTFYGGAGSDTISGGAGTDTMVFARSYNQYLLNGSSASLQVSGDGTDMLSGIEQLKFSDRTIDLSQISQIVNGSAANDKLVLGAGSELVNAGAGFDTASFAKARASYTVSGSGNEFVVTDSAGGTQDVLSNVERLFFVSGNAVALDIGDHQIGGEAYRLYQAAFNRAPDLGGLGYWIRALENGYSLTQVANYLMTSVEFINAYGSNLNTHDFVSQIYQNVLHRTPDAVGLAFYENNINIGAANRAEVLSAISESAENQAGVIGSIVNGFDYIVYTG</sequence>
<dbReference type="InterPro" id="IPR034033">
    <property type="entry name" value="Serralysin-like"/>
</dbReference>
<dbReference type="Gene3D" id="2.150.10.10">
    <property type="entry name" value="Serralysin-like metalloprotease, C-terminal"/>
    <property type="match status" value="1"/>
</dbReference>
<evidence type="ECO:0000259" key="6">
    <source>
        <dbReference type="SMART" id="SM00235"/>
    </source>
</evidence>
<dbReference type="CDD" id="cd04277">
    <property type="entry name" value="ZnMc_serralysin_like"/>
    <property type="match status" value="1"/>
</dbReference>